<dbReference type="SMART" id="SM00530">
    <property type="entry name" value="HTH_XRE"/>
    <property type="match status" value="1"/>
</dbReference>
<dbReference type="AlphaFoldDB" id="A0A2W5GP77"/>
<dbReference type="Proteomes" id="UP000249645">
    <property type="component" value="Unassembled WGS sequence"/>
</dbReference>
<dbReference type="EMBL" id="QFOI01000349">
    <property type="protein sequence ID" value="PZP43829.1"/>
    <property type="molecule type" value="Genomic_DNA"/>
</dbReference>
<evidence type="ECO:0000313" key="3">
    <source>
        <dbReference type="Proteomes" id="UP000249645"/>
    </source>
</evidence>
<accession>A0A2W5GP77</accession>
<dbReference type="PROSITE" id="PS50943">
    <property type="entry name" value="HTH_CROC1"/>
    <property type="match status" value="1"/>
</dbReference>
<comment type="caution">
    <text evidence="2">The sequence shown here is derived from an EMBL/GenBank/DDBJ whole genome shotgun (WGS) entry which is preliminary data.</text>
</comment>
<gene>
    <name evidence="2" type="ORF">DI598_15275</name>
</gene>
<sequence>MEITKENRDLGFRFRKVRKEINLTQKEIASIMEVSQGTITDLERGRMKLSKKNAQKLSEKLGINTGWLNTGEGGMFSKNIQGINTGNNTGFADFIGSIDNKAVEEIIENSPFNNAMLLHEFVYQLDRFPTLKKIDENITSLLRLRRIMDYLKIAYVDPLIDFKWRNDEVNYKEFVNKYLEKLMSYKRYASALEKLSNAANKFYKEMYDAGDTYFEIFDENYLTEQLQEFEEQSNKIKQDTGDKDVK</sequence>
<evidence type="ECO:0000313" key="2">
    <source>
        <dbReference type="EMBL" id="PZP43829.1"/>
    </source>
</evidence>
<dbReference type="Pfam" id="PF01381">
    <property type="entry name" value="HTH_3"/>
    <property type="match status" value="1"/>
</dbReference>
<dbReference type="CDD" id="cd00093">
    <property type="entry name" value="HTH_XRE"/>
    <property type="match status" value="1"/>
</dbReference>
<protein>
    <recommendedName>
        <fullName evidence="1">HTH cro/C1-type domain-containing protein</fullName>
    </recommendedName>
</protein>
<feature type="domain" description="HTH cro/C1-type" evidence="1">
    <location>
        <begin position="14"/>
        <end position="68"/>
    </location>
</feature>
<dbReference type="GO" id="GO:0003677">
    <property type="term" value="F:DNA binding"/>
    <property type="evidence" value="ECO:0007669"/>
    <property type="project" value="InterPro"/>
</dbReference>
<evidence type="ECO:0000259" key="1">
    <source>
        <dbReference type="PROSITE" id="PS50943"/>
    </source>
</evidence>
<dbReference type="SUPFAM" id="SSF47413">
    <property type="entry name" value="lambda repressor-like DNA-binding domains"/>
    <property type="match status" value="1"/>
</dbReference>
<organism evidence="2 3">
    <name type="scientific">Pseudopedobacter saltans</name>
    <dbReference type="NCBI Taxonomy" id="151895"/>
    <lineage>
        <taxon>Bacteria</taxon>
        <taxon>Pseudomonadati</taxon>
        <taxon>Bacteroidota</taxon>
        <taxon>Sphingobacteriia</taxon>
        <taxon>Sphingobacteriales</taxon>
        <taxon>Sphingobacteriaceae</taxon>
        <taxon>Pseudopedobacter</taxon>
    </lineage>
</organism>
<name>A0A2W5GP77_9SPHI</name>
<dbReference type="InterPro" id="IPR010982">
    <property type="entry name" value="Lambda_DNA-bd_dom_sf"/>
</dbReference>
<proteinExistence type="predicted"/>
<reference evidence="2 3" key="1">
    <citation type="submission" date="2017-11" db="EMBL/GenBank/DDBJ databases">
        <title>Infants hospitalized years apart are colonized by the same room-sourced microbial strains.</title>
        <authorList>
            <person name="Brooks B."/>
            <person name="Olm M.R."/>
            <person name="Firek B.A."/>
            <person name="Baker R."/>
            <person name="Thomas B.C."/>
            <person name="Morowitz M.J."/>
            <person name="Banfield J.F."/>
        </authorList>
    </citation>
    <scope>NUCLEOTIDE SEQUENCE [LARGE SCALE GENOMIC DNA]</scope>
    <source>
        <strain evidence="2">S2_009_000_R2_76</strain>
    </source>
</reference>
<dbReference type="InterPro" id="IPR001387">
    <property type="entry name" value="Cro/C1-type_HTH"/>
</dbReference>
<dbReference type="Gene3D" id="1.10.260.40">
    <property type="entry name" value="lambda repressor-like DNA-binding domains"/>
    <property type="match status" value="1"/>
</dbReference>